<dbReference type="EMBL" id="HACG01050613">
    <property type="protein sequence ID" value="CEK97478.1"/>
    <property type="molecule type" value="Transcribed_RNA"/>
</dbReference>
<gene>
    <name evidence="2" type="primary">ORF215922</name>
</gene>
<protein>
    <submittedName>
        <fullName evidence="2">Uncharacterized protein</fullName>
    </submittedName>
</protein>
<proteinExistence type="predicted"/>
<sequence length="67" mass="7889">SELQTNHSVQMKNLLQQLRDTEERLKGTEHKLQVQLDSKCGIEEELSRKLELLNKEKEEMVTLALQR</sequence>
<evidence type="ECO:0000313" key="2">
    <source>
        <dbReference type="EMBL" id="CEK97478.1"/>
    </source>
</evidence>
<organism evidence="2">
    <name type="scientific">Arion vulgaris</name>
    <dbReference type="NCBI Taxonomy" id="1028688"/>
    <lineage>
        <taxon>Eukaryota</taxon>
        <taxon>Metazoa</taxon>
        <taxon>Spiralia</taxon>
        <taxon>Lophotrochozoa</taxon>
        <taxon>Mollusca</taxon>
        <taxon>Gastropoda</taxon>
        <taxon>Heterobranchia</taxon>
        <taxon>Euthyneura</taxon>
        <taxon>Panpulmonata</taxon>
        <taxon>Eupulmonata</taxon>
        <taxon>Stylommatophora</taxon>
        <taxon>Helicina</taxon>
        <taxon>Arionoidea</taxon>
        <taxon>Arionidae</taxon>
        <taxon>Arion</taxon>
    </lineage>
</organism>
<feature type="non-terminal residue" evidence="2">
    <location>
        <position position="1"/>
    </location>
</feature>
<evidence type="ECO:0000256" key="1">
    <source>
        <dbReference type="SAM" id="Coils"/>
    </source>
</evidence>
<feature type="non-terminal residue" evidence="2">
    <location>
        <position position="67"/>
    </location>
</feature>
<feature type="coiled-coil region" evidence="1">
    <location>
        <begin position="4"/>
        <end position="63"/>
    </location>
</feature>
<keyword evidence="1" id="KW-0175">Coiled coil</keyword>
<name>A0A0B7BX11_9EUPU</name>
<reference evidence="2" key="1">
    <citation type="submission" date="2014-12" db="EMBL/GenBank/DDBJ databases">
        <title>Insight into the proteome of Arion vulgaris.</title>
        <authorList>
            <person name="Aradska J."/>
            <person name="Bulat T."/>
            <person name="Smidak R."/>
            <person name="Sarate P."/>
            <person name="Gangsoo J."/>
            <person name="Sialana F."/>
            <person name="Bilban M."/>
            <person name="Lubec G."/>
        </authorList>
    </citation>
    <scope>NUCLEOTIDE SEQUENCE</scope>
    <source>
        <tissue evidence="2">Skin</tissue>
    </source>
</reference>
<dbReference type="AlphaFoldDB" id="A0A0B7BX11"/>
<accession>A0A0B7BX11</accession>